<evidence type="ECO:0000313" key="2">
    <source>
        <dbReference type="Proteomes" id="UP001163603"/>
    </source>
</evidence>
<gene>
    <name evidence="1" type="ORF">Pint_15106</name>
</gene>
<organism evidence="1 2">
    <name type="scientific">Pistacia integerrima</name>
    <dbReference type="NCBI Taxonomy" id="434235"/>
    <lineage>
        <taxon>Eukaryota</taxon>
        <taxon>Viridiplantae</taxon>
        <taxon>Streptophyta</taxon>
        <taxon>Embryophyta</taxon>
        <taxon>Tracheophyta</taxon>
        <taxon>Spermatophyta</taxon>
        <taxon>Magnoliopsida</taxon>
        <taxon>eudicotyledons</taxon>
        <taxon>Gunneridae</taxon>
        <taxon>Pentapetalae</taxon>
        <taxon>rosids</taxon>
        <taxon>malvids</taxon>
        <taxon>Sapindales</taxon>
        <taxon>Anacardiaceae</taxon>
        <taxon>Pistacia</taxon>
    </lineage>
</organism>
<dbReference type="EMBL" id="CM047737">
    <property type="protein sequence ID" value="KAJ0049482.1"/>
    <property type="molecule type" value="Genomic_DNA"/>
</dbReference>
<dbReference type="Proteomes" id="UP001163603">
    <property type="component" value="Chromosome 2"/>
</dbReference>
<protein>
    <submittedName>
        <fullName evidence="1">Uncharacterized protein</fullName>
    </submittedName>
</protein>
<sequence length="507" mass="56361">MTNSQVELPRISSKLKSKLAKSHVAKFLLFLVTLLATSMVIGDGILTPFISAYGTVICLVTSTTVLSVVEGIKEASAVMTEDRIVWVSVTILISLFTFQRFGTEKVGYSLAPILCVWFALISGIGVYNIIKFDPTVMRAVNPLYIIHYFTRNKKEAWISLGGTVLSITGYEALFTDVGHFTVGSIQMSICTVVSGISCSDFGIFWASFLPAHPELVDNTFFKSIPGPLYWPMFAVAILAAITASQTMISATFSIIQQSLSVGCFPRVKIIHASAKHRGQVYIPEVNNLLLLATLAVTLGFRTTEKIGNAYGVAVVFVMTLTTFLMALIMIVIWRCPMLLVTSYVIIIGSVEFLYLTSVVYKFDQGGYLPLVFVAVMVAVMYEITTNVCRIPGLVIFYSELVHGIPPIFQHYVASVPALQSVIVFVSIKLLTIAKVPVEERFVFQRAEPKELNVFCCVVRYGYTDVGQKEELFERMLMVKLKDFIREDYILSYGDLATGYEDEDLEWE</sequence>
<proteinExistence type="predicted"/>
<accession>A0ACC0ZH99</accession>
<reference evidence="2" key="1">
    <citation type="journal article" date="2023" name="G3 (Bethesda)">
        <title>Genome assembly and association tests identify interacting loci associated with vigor, precocity, and sex in interspecific pistachio rootstocks.</title>
        <authorList>
            <person name="Palmer W."/>
            <person name="Jacygrad E."/>
            <person name="Sagayaradj S."/>
            <person name="Cavanaugh K."/>
            <person name="Han R."/>
            <person name="Bertier L."/>
            <person name="Beede B."/>
            <person name="Kafkas S."/>
            <person name="Golino D."/>
            <person name="Preece J."/>
            <person name="Michelmore R."/>
        </authorList>
    </citation>
    <scope>NUCLEOTIDE SEQUENCE [LARGE SCALE GENOMIC DNA]</scope>
</reference>
<comment type="caution">
    <text evidence="1">The sequence shown here is derived from an EMBL/GenBank/DDBJ whole genome shotgun (WGS) entry which is preliminary data.</text>
</comment>
<keyword evidence="2" id="KW-1185">Reference proteome</keyword>
<name>A0ACC0ZH99_9ROSI</name>
<evidence type="ECO:0000313" key="1">
    <source>
        <dbReference type="EMBL" id="KAJ0049482.1"/>
    </source>
</evidence>